<keyword evidence="1" id="KW-0378">Hydrolase</keyword>
<accession>A0A3D8PXI8</accession>
<dbReference type="Gene3D" id="2.60.120.260">
    <property type="entry name" value="Galactose-binding domain-like"/>
    <property type="match status" value="1"/>
</dbReference>
<sequence>MTIQQIILEKNVTCTMRDGTILAADVYRPNKEGKFPVLITRLPYNKDLPYYSHRYLDTNRIVQHGYVIIIQDVRGRYASEGEFYPTLYEATDGYDTVEWAASLPYSSGKVGMFGLSYYGFTQLLAATERPPHLEAIAPAMTLNDWYANTIYHNGKFMLAGAETWALESAAPDLIKRKYKSKENQSEKLKQMAAFYDQLDEWFHYKPAKEWPPLKELGVADFFFDFLANEVEEVKLEKMRITDKYEQINVPAYHIAGWYDSLLKSTLDNYTELVSQQNTPQKLIIGPWGHGVFHATLGDRNFGIHASEDWIDLKDDLTALHIRWFDKWLKGAEQEEEAPIKLFVMGKDVWRDEYEWPLARTNYIPYYLHSNGRANTRFGDGELYTNKPEHQPSDIFHYDPEDPVPTFGGSSGSKAIGPIDQRMIEEREDVLVYTSARLEEELEVTGPIKVSIWVKTDAVDTDFTAKLIDVLPDGTAYNLTDGIVRLSHQVNEKIQDNIIHCEIELWPTSNVFLIGHRLRVEISSSNSPRFDANLNTGKTMIESAESVQAIQHVYHDAAHPSYILLPIV</sequence>
<dbReference type="EMBL" id="PIOC01000011">
    <property type="protein sequence ID" value="RDW19998.1"/>
    <property type="molecule type" value="Genomic_DNA"/>
</dbReference>
<dbReference type="Pfam" id="PF02129">
    <property type="entry name" value="Peptidase_S15"/>
    <property type="match status" value="1"/>
</dbReference>
<dbReference type="Gene3D" id="1.10.3020.10">
    <property type="entry name" value="alpha-amino acid ester hydrolase ( Helical cap domain)"/>
    <property type="match status" value="1"/>
</dbReference>
<dbReference type="GO" id="GO:0008239">
    <property type="term" value="F:dipeptidyl-peptidase activity"/>
    <property type="evidence" value="ECO:0007669"/>
    <property type="project" value="InterPro"/>
</dbReference>
<dbReference type="AlphaFoldDB" id="A0A3D8PXI8"/>
<dbReference type="InterPro" id="IPR050585">
    <property type="entry name" value="Xaa-Pro_dipeptidyl-ppase/CocE"/>
</dbReference>
<organism evidence="3 4">
    <name type="scientific">Oceanobacillus arenosus</name>
    <dbReference type="NCBI Taxonomy" id="1229153"/>
    <lineage>
        <taxon>Bacteria</taxon>
        <taxon>Bacillati</taxon>
        <taxon>Bacillota</taxon>
        <taxon>Bacilli</taxon>
        <taxon>Bacillales</taxon>
        <taxon>Bacillaceae</taxon>
        <taxon>Oceanobacillus</taxon>
    </lineage>
</organism>
<dbReference type="Gene3D" id="3.40.50.1820">
    <property type="entry name" value="alpha/beta hydrolase"/>
    <property type="match status" value="1"/>
</dbReference>
<name>A0A3D8PXI8_9BACI</name>
<reference evidence="4" key="1">
    <citation type="submission" date="2017-11" db="EMBL/GenBank/DDBJ databases">
        <authorList>
            <person name="Zhu W."/>
        </authorList>
    </citation>
    <scope>NUCLEOTIDE SEQUENCE [LARGE SCALE GENOMIC DNA]</scope>
    <source>
        <strain evidence="4">CAU 1183</strain>
    </source>
</reference>
<dbReference type="InterPro" id="IPR000383">
    <property type="entry name" value="Xaa-Pro-like_dom"/>
</dbReference>
<evidence type="ECO:0000259" key="2">
    <source>
        <dbReference type="SMART" id="SM00939"/>
    </source>
</evidence>
<dbReference type="SMART" id="SM00939">
    <property type="entry name" value="PepX_C"/>
    <property type="match status" value="1"/>
</dbReference>
<gene>
    <name evidence="3" type="ORF">CWR48_06725</name>
</gene>
<dbReference type="InterPro" id="IPR013736">
    <property type="entry name" value="Xaa-Pro_dipept_C"/>
</dbReference>
<protein>
    <recommendedName>
        <fullName evidence="2">Xaa-Pro dipeptidyl-peptidase C-terminal domain-containing protein</fullName>
    </recommendedName>
</protein>
<evidence type="ECO:0000256" key="1">
    <source>
        <dbReference type="ARBA" id="ARBA00022801"/>
    </source>
</evidence>
<feature type="domain" description="Xaa-Pro dipeptidyl-peptidase C-terminal" evidence="2">
    <location>
        <begin position="321"/>
        <end position="563"/>
    </location>
</feature>
<dbReference type="PANTHER" id="PTHR43056">
    <property type="entry name" value="PEPTIDASE S9 PROLYL OLIGOPEPTIDASE"/>
    <property type="match status" value="1"/>
</dbReference>
<dbReference type="PANTHER" id="PTHR43056:SF10">
    <property type="entry name" value="COCE_NOND FAMILY, PUTATIVE (AFU_ORTHOLOGUE AFUA_7G00600)-RELATED"/>
    <property type="match status" value="1"/>
</dbReference>
<evidence type="ECO:0000313" key="3">
    <source>
        <dbReference type="EMBL" id="RDW19998.1"/>
    </source>
</evidence>
<dbReference type="NCBIfam" id="TIGR00976">
    <property type="entry name" value="CocE_NonD"/>
    <property type="match status" value="1"/>
</dbReference>
<dbReference type="Pfam" id="PF08530">
    <property type="entry name" value="PepX_C"/>
    <property type="match status" value="1"/>
</dbReference>
<evidence type="ECO:0000313" key="4">
    <source>
        <dbReference type="Proteomes" id="UP000257143"/>
    </source>
</evidence>
<dbReference type="RefSeq" id="WP_115772486.1">
    <property type="nucleotide sequence ID" value="NZ_PIOC01000011.1"/>
</dbReference>
<dbReference type="InterPro" id="IPR008979">
    <property type="entry name" value="Galactose-bd-like_sf"/>
</dbReference>
<dbReference type="SUPFAM" id="SSF49785">
    <property type="entry name" value="Galactose-binding domain-like"/>
    <property type="match status" value="1"/>
</dbReference>
<dbReference type="OrthoDB" id="319764at2"/>
<proteinExistence type="predicted"/>
<dbReference type="InterPro" id="IPR005674">
    <property type="entry name" value="CocE/Ser_esterase"/>
</dbReference>
<dbReference type="SUPFAM" id="SSF53474">
    <property type="entry name" value="alpha/beta-Hydrolases"/>
    <property type="match status" value="1"/>
</dbReference>
<keyword evidence="4" id="KW-1185">Reference proteome</keyword>
<dbReference type="Proteomes" id="UP000257143">
    <property type="component" value="Unassembled WGS sequence"/>
</dbReference>
<comment type="caution">
    <text evidence="3">The sequence shown here is derived from an EMBL/GenBank/DDBJ whole genome shotgun (WGS) entry which is preliminary data.</text>
</comment>
<dbReference type="InterPro" id="IPR029058">
    <property type="entry name" value="AB_hydrolase_fold"/>
</dbReference>